<evidence type="ECO:0000313" key="3">
    <source>
        <dbReference type="Proteomes" id="UP000394068"/>
    </source>
</evidence>
<reference evidence="2 3" key="1">
    <citation type="submission" date="2019-05" db="EMBL/GenBank/DDBJ databases">
        <authorList>
            <consortium name="Pathogen Informatics"/>
        </authorList>
    </citation>
    <scope>NUCLEOTIDE SEQUENCE [LARGE SCALE GENOMIC DNA]</scope>
    <source>
        <strain evidence="2 3">NCTC5386</strain>
    </source>
</reference>
<feature type="transmembrane region" description="Helical" evidence="1">
    <location>
        <begin position="40"/>
        <end position="60"/>
    </location>
</feature>
<evidence type="ECO:0000256" key="1">
    <source>
        <dbReference type="SAM" id="Phobius"/>
    </source>
</evidence>
<accession>A0A4U9XP22</accession>
<dbReference type="Proteomes" id="UP000394068">
    <property type="component" value="Unassembled WGS sequence"/>
</dbReference>
<evidence type="ECO:0000313" key="2">
    <source>
        <dbReference type="EMBL" id="VTS14508.1"/>
    </source>
</evidence>
<sequence>MLKKFTSHLGISWLTILFILPLPFLYTLNNGLRQVQVHSSFRILFGTLAYVWMLTAIILLPNLNGSITE</sequence>
<keyword evidence="1" id="KW-0472">Membrane</keyword>
<dbReference type="EMBL" id="CABEHT010000001">
    <property type="protein sequence ID" value="VTS14508.1"/>
    <property type="molecule type" value="Genomic_DNA"/>
</dbReference>
<feature type="transmembrane region" description="Helical" evidence="1">
    <location>
        <begin position="6"/>
        <end position="28"/>
    </location>
</feature>
<dbReference type="AlphaFoldDB" id="A0A4U9XP22"/>
<proteinExistence type="predicted"/>
<organism evidence="2 3">
    <name type="scientific">Streptococcus pseudoporcinus</name>
    <dbReference type="NCBI Taxonomy" id="361101"/>
    <lineage>
        <taxon>Bacteria</taxon>
        <taxon>Bacillati</taxon>
        <taxon>Bacillota</taxon>
        <taxon>Bacilli</taxon>
        <taxon>Lactobacillales</taxon>
        <taxon>Streptococcaceae</taxon>
        <taxon>Streptococcus</taxon>
    </lineage>
</organism>
<keyword evidence="1" id="KW-0812">Transmembrane</keyword>
<gene>
    <name evidence="2" type="ORF">NCTC5386_01236</name>
</gene>
<name>A0A4U9XP22_9STRE</name>
<keyword evidence="1" id="KW-1133">Transmembrane helix</keyword>
<dbReference type="RefSeq" id="WP_257617293.1">
    <property type="nucleotide sequence ID" value="NZ_FMWC01000033.1"/>
</dbReference>
<protein>
    <submittedName>
        <fullName evidence="2">Uncharacterized protein</fullName>
    </submittedName>
</protein>